<reference evidence="1" key="1">
    <citation type="journal article" date="2015" name="Nature">
        <title>Complex archaea that bridge the gap between prokaryotes and eukaryotes.</title>
        <authorList>
            <person name="Spang A."/>
            <person name="Saw J.H."/>
            <person name="Jorgensen S.L."/>
            <person name="Zaremba-Niedzwiedzka K."/>
            <person name="Martijn J."/>
            <person name="Lind A.E."/>
            <person name="van Eijk R."/>
            <person name="Schleper C."/>
            <person name="Guy L."/>
            <person name="Ettema T.J."/>
        </authorList>
    </citation>
    <scope>NUCLEOTIDE SEQUENCE</scope>
</reference>
<name>A0A0F9J3F9_9ZZZZ</name>
<dbReference type="EMBL" id="LAZR01010971">
    <property type="protein sequence ID" value="KKM64093.1"/>
    <property type="molecule type" value="Genomic_DNA"/>
</dbReference>
<dbReference type="AlphaFoldDB" id="A0A0F9J3F9"/>
<gene>
    <name evidence="1" type="ORF">LCGC14_1504880</name>
</gene>
<organism evidence="1">
    <name type="scientific">marine sediment metagenome</name>
    <dbReference type="NCBI Taxonomy" id="412755"/>
    <lineage>
        <taxon>unclassified sequences</taxon>
        <taxon>metagenomes</taxon>
        <taxon>ecological metagenomes</taxon>
    </lineage>
</organism>
<sequence>MELRIATHKETGKPMVEILRDGVAMAGIYVHEDGVRIFSRHLDGVEHEAGFPPSMVIRFSK</sequence>
<proteinExistence type="predicted"/>
<evidence type="ECO:0000313" key="1">
    <source>
        <dbReference type="EMBL" id="KKM64093.1"/>
    </source>
</evidence>
<accession>A0A0F9J3F9</accession>
<comment type="caution">
    <text evidence="1">The sequence shown here is derived from an EMBL/GenBank/DDBJ whole genome shotgun (WGS) entry which is preliminary data.</text>
</comment>
<protein>
    <submittedName>
        <fullName evidence="1">Uncharacterized protein</fullName>
    </submittedName>
</protein>